<dbReference type="GO" id="GO:0004553">
    <property type="term" value="F:hydrolase activity, hydrolyzing O-glycosyl compounds"/>
    <property type="evidence" value="ECO:0007669"/>
    <property type="project" value="InterPro"/>
</dbReference>
<evidence type="ECO:0000313" key="4">
    <source>
        <dbReference type="Proteomes" id="UP001238163"/>
    </source>
</evidence>
<feature type="domain" description="Carbohydrate-binding" evidence="1">
    <location>
        <begin position="939"/>
        <end position="1125"/>
    </location>
</feature>
<comment type="caution">
    <text evidence="3">The sequence shown here is derived from an EMBL/GenBank/DDBJ whole genome shotgun (WGS) entry which is preliminary data.</text>
</comment>
<sequence>MKNFLYAIMLSYVATLLGDEYFSGDRSLFPDGWSKYIQVSAASGLTDDFSFESSKQVMRLGMAEDGKAGCMRSQPQPFPANGESIDLSFWLRSENGPATARILVVGTKYKWHVAKEFEVDGTWRKYSITAVPPAIPEDSGFWRRIDVKKGVLLIGKTDLKFLSRNLDSVGKNLLVNPDFFQGSSGWSAYHGGFSSPERLETLSRMQEPRLNAEGAMRLSEGTCITSFTFPVQEGMPYTASLWLKKADATAKASCRAYLLATNWQVAARHDIELSNEWKRYDFSGIAPKTPRNSLYLRIDVKDGAVLLQKAQVSAGEKPSDFYVSEKRAALRGQTLISSSDSNAVLLLHSTCTGEMVVQNIFGATVRKESFKAGTSVVKVNPDGKRGLFTAEFVSDGKKIGESRYVIMDDLSKAELPDNPLAGHVVPFLLYPSDEAHYAKYLPFENTFNRFFLQVNKAGRQSQIFKNTLKASKYRNIIVFAEGGDYCFPQELKTKIVEAASMTPELAEEYSEWLKQIIMELKGLVAGVELFNEPNLWTMKDGPRKGEKTMSPEKVAKFYEIARPIIKTIASEMLLVGPCICTANMNYAERFLKAGGGKQIDVFSFHNYTHNPDLTDTFGSVVRFHELLKQYTGKDLPVWNTEQFFGVQMPELDDQDSDYLANSSLPTEFEHATAMAVNLIHHAAAGTKFAAFTPQHFWRGFMNEKFAFAAAPASNVAVGFLGSVGTGEPLQLGEALKCFVFPKGQLATIHTISAETFGEMQLPGKAKAFDMMGNPLPEGKVKLSRAPVYLRFPASMSKNAIVTAISSTAFFNLGEPFSIRPVLGGLDKLNVIVVNRTNQKADLKLSLLDIPSRWSFEQSVSSLALGPGEKRVAVFTMKESDIKPLGDYRFKIGLDSGNERSSLHAQLAPPLFARECKGFDQWRNSDWVELGGENLSPDFHISERWQGVEDISARFACGWNADGLALSVITRDDKECLPDNAPGAWQDDSLQIYFDMRFDATAEASAKKRNLDDDLEYVISWVKGTEPTAYLFKACAKRYIGEANQETGVDKAVKVNCARLPDGLRYDIFLPAECLPDVKFKAGETFGFSMLVNDNDGKGRKTGLTLTPKGTQPFQHPERYCSIALTSE</sequence>
<name>A0AAE3VCQ2_9BACT</name>
<dbReference type="RefSeq" id="WP_307259135.1">
    <property type="nucleotide sequence ID" value="NZ_JAUSVL010000001.1"/>
</dbReference>
<keyword evidence="4" id="KW-1185">Reference proteome</keyword>
<evidence type="ECO:0000259" key="1">
    <source>
        <dbReference type="Pfam" id="PF06452"/>
    </source>
</evidence>
<evidence type="ECO:0000259" key="2">
    <source>
        <dbReference type="Pfam" id="PF11790"/>
    </source>
</evidence>
<dbReference type="Gene3D" id="2.60.40.1190">
    <property type="match status" value="1"/>
</dbReference>
<dbReference type="SUPFAM" id="SSF51445">
    <property type="entry name" value="(Trans)glycosidases"/>
    <property type="match status" value="1"/>
</dbReference>
<organism evidence="3 4">
    <name type="scientific">Oligosphaera ethanolica</name>
    <dbReference type="NCBI Taxonomy" id="760260"/>
    <lineage>
        <taxon>Bacteria</taxon>
        <taxon>Pseudomonadati</taxon>
        <taxon>Lentisphaerota</taxon>
        <taxon>Oligosphaeria</taxon>
        <taxon>Oligosphaerales</taxon>
        <taxon>Oligosphaeraceae</taxon>
        <taxon>Oligosphaera</taxon>
    </lineage>
</organism>
<dbReference type="InterPro" id="IPR024655">
    <property type="entry name" value="Asl1_glyco_hydro_catalytic"/>
</dbReference>
<protein>
    <recommendedName>
        <fullName evidence="5">Carbohydrate-binding domain-containing protein</fullName>
    </recommendedName>
</protein>
<accession>A0AAE3VCQ2</accession>
<gene>
    <name evidence="3" type="ORF">J3R75_000078</name>
</gene>
<evidence type="ECO:0008006" key="5">
    <source>
        <dbReference type="Google" id="ProtNLM"/>
    </source>
</evidence>
<dbReference type="AlphaFoldDB" id="A0AAE3VCQ2"/>
<dbReference type="GO" id="GO:0030246">
    <property type="term" value="F:carbohydrate binding"/>
    <property type="evidence" value="ECO:0007669"/>
    <property type="project" value="InterPro"/>
</dbReference>
<dbReference type="InterPro" id="IPR010502">
    <property type="entry name" value="Carb-bd_dom_fam9"/>
</dbReference>
<feature type="domain" description="Asl1-like glycosyl hydrolase catalytic" evidence="2">
    <location>
        <begin position="511"/>
        <end position="657"/>
    </location>
</feature>
<dbReference type="SUPFAM" id="SSF49344">
    <property type="entry name" value="CBD9-like"/>
    <property type="match status" value="1"/>
</dbReference>
<dbReference type="InterPro" id="IPR017853">
    <property type="entry name" value="GH"/>
</dbReference>
<dbReference type="Gene3D" id="3.20.20.80">
    <property type="entry name" value="Glycosidases"/>
    <property type="match status" value="1"/>
</dbReference>
<dbReference type="GO" id="GO:0016052">
    <property type="term" value="P:carbohydrate catabolic process"/>
    <property type="evidence" value="ECO:0007669"/>
    <property type="project" value="InterPro"/>
</dbReference>
<evidence type="ECO:0000313" key="3">
    <source>
        <dbReference type="EMBL" id="MDQ0287971.1"/>
    </source>
</evidence>
<dbReference type="InterPro" id="IPR008979">
    <property type="entry name" value="Galactose-bd-like_sf"/>
</dbReference>
<dbReference type="EMBL" id="JAUSVL010000001">
    <property type="protein sequence ID" value="MDQ0287971.1"/>
    <property type="molecule type" value="Genomic_DNA"/>
</dbReference>
<dbReference type="Pfam" id="PF11790">
    <property type="entry name" value="Glyco_hydro_cc"/>
    <property type="match status" value="1"/>
</dbReference>
<reference evidence="3" key="1">
    <citation type="submission" date="2023-07" db="EMBL/GenBank/DDBJ databases">
        <title>Genomic Encyclopedia of Type Strains, Phase IV (KMG-IV): sequencing the most valuable type-strain genomes for metagenomic binning, comparative biology and taxonomic classification.</title>
        <authorList>
            <person name="Goeker M."/>
        </authorList>
    </citation>
    <scope>NUCLEOTIDE SEQUENCE</scope>
    <source>
        <strain evidence="3">DSM 24202</strain>
    </source>
</reference>
<dbReference type="Proteomes" id="UP001238163">
    <property type="component" value="Unassembled WGS sequence"/>
</dbReference>
<proteinExistence type="predicted"/>
<dbReference type="Pfam" id="PF06452">
    <property type="entry name" value="CBM9_1"/>
    <property type="match status" value="1"/>
</dbReference>
<dbReference type="Gene3D" id="2.60.120.260">
    <property type="entry name" value="Galactose-binding domain-like"/>
    <property type="match status" value="2"/>
</dbReference>
<dbReference type="SUPFAM" id="SSF49785">
    <property type="entry name" value="Galactose-binding domain-like"/>
    <property type="match status" value="1"/>
</dbReference>